<keyword evidence="2" id="KW-1188">Viral release from host cell</keyword>
<keyword evidence="14" id="KW-0917">Virion maturation</keyword>
<dbReference type="InterPro" id="IPR001584">
    <property type="entry name" value="Integrase_cat-core"/>
</dbReference>
<dbReference type="Gene3D" id="3.30.420.10">
    <property type="entry name" value="Ribonuclease H-like superfamily/Ribonuclease H"/>
    <property type="match status" value="1"/>
</dbReference>
<dbReference type="GO" id="GO:0019899">
    <property type="term" value="F:enzyme binding"/>
    <property type="evidence" value="ECO:0007669"/>
    <property type="project" value="UniProtKB-ARBA"/>
</dbReference>
<dbReference type="InterPro" id="IPR036875">
    <property type="entry name" value="Znf_CCHC_sf"/>
</dbReference>
<dbReference type="InterPro" id="IPR012337">
    <property type="entry name" value="RNaseH-like_sf"/>
</dbReference>
<dbReference type="InterPro" id="IPR039537">
    <property type="entry name" value="Retrotran_Ty1/copia-like"/>
</dbReference>
<dbReference type="STRING" id="70415.A0A5S6QK25"/>
<reference evidence="21" key="1">
    <citation type="submission" date="2019-12" db="UniProtKB">
        <authorList>
            <consortium name="WormBaseParasite"/>
        </authorList>
    </citation>
    <scope>IDENTIFICATION</scope>
</reference>
<evidence type="ECO:0000256" key="13">
    <source>
        <dbReference type="ARBA" id="ARBA00022932"/>
    </source>
</evidence>
<dbReference type="Pfam" id="PF22936">
    <property type="entry name" value="Pol_BBD"/>
    <property type="match status" value="1"/>
</dbReference>
<evidence type="ECO:0000256" key="12">
    <source>
        <dbReference type="ARBA" id="ARBA00022918"/>
    </source>
</evidence>
<feature type="compositionally biased region" description="Polar residues" evidence="17">
    <location>
        <begin position="674"/>
        <end position="685"/>
    </location>
</feature>
<evidence type="ECO:0000256" key="8">
    <source>
        <dbReference type="ARBA" id="ARBA00022801"/>
    </source>
</evidence>
<keyword evidence="8" id="KW-0378">Hydrolase</keyword>
<keyword evidence="5" id="KW-0479">Metal-binding</keyword>
<accession>A0A5S6QK25</accession>
<keyword evidence="4" id="KW-0540">Nuclease</keyword>
<dbReference type="SUPFAM" id="SSF53098">
    <property type="entry name" value="Ribonuclease H-like"/>
    <property type="match status" value="1"/>
</dbReference>
<evidence type="ECO:0000259" key="18">
    <source>
        <dbReference type="PROSITE" id="PS50158"/>
    </source>
</evidence>
<dbReference type="Proteomes" id="UP000046395">
    <property type="component" value="Unassembled WGS sequence"/>
</dbReference>
<evidence type="ECO:0000256" key="2">
    <source>
        <dbReference type="ARBA" id="ARBA00022612"/>
    </source>
</evidence>
<dbReference type="GO" id="GO:0008270">
    <property type="term" value="F:zinc ion binding"/>
    <property type="evidence" value="ECO:0007669"/>
    <property type="project" value="UniProtKB-KW"/>
</dbReference>
<evidence type="ECO:0000256" key="5">
    <source>
        <dbReference type="ARBA" id="ARBA00022723"/>
    </source>
</evidence>
<keyword evidence="11" id="KW-0229">DNA integration</keyword>
<dbReference type="PROSITE" id="PS50158">
    <property type="entry name" value="ZF_CCHC"/>
    <property type="match status" value="1"/>
</dbReference>
<dbReference type="GO" id="GO:0008233">
    <property type="term" value="F:peptidase activity"/>
    <property type="evidence" value="ECO:0007669"/>
    <property type="project" value="UniProtKB-KW"/>
</dbReference>
<keyword evidence="9" id="KW-0067">ATP-binding</keyword>
<keyword evidence="20" id="KW-1185">Reference proteome</keyword>
<keyword evidence="3" id="KW-0645">Protease</keyword>
<evidence type="ECO:0000256" key="1">
    <source>
        <dbReference type="ARBA" id="ARBA00002180"/>
    </source>
</evidence>
<dbReference type="GO" id="GO:0015074">
    <property type="term" value="P:DNA integration"/>
    <property type="evidence" value="ECO:0007669"/>
    <property type="project" value="UniProtKB-KW"/>
</dbReference>
<dbReference type="GO" id="GO:0004519">
    <property type="term" value="F:endonuclease activity"/>
    <property type="evidence" value="ECO:0007669"/>
    <property type="project" value="UniProtKB-KW"/>
</dbReference>
<protein>
    <submittedName>
        <fullName evidence="21">Integrase catalytic domain-containing protein</fullName>
    </submittedName>
</protein>
<dbReference type="InterPro" id="IPR057670">
    <property type="entry name" value="SH3_retrovirus"/>
</dbReference>
<feature type="compositionally biased region" description="Basic and acidic residues" evidence="17">
    <location>
        <begin position="686"/>
        <end position="702"/>
    </location>
</feature>
<dbReference type="Pfam" id="PF14223">
    <property type="entry name" value="Retrotran_gag_2"/>
    <property type="match status" value="1"/>
</dbReference>
<evidence type="ECO:0000256" key="7">
    <source>
        <dbReference type="ARBA" id="ARBA00022759"/>
    </source>
</evidence>
<dbReference type="InterPro" id="IPR001878">
    <property type="entry name" value="Znf_CCHC"/>
</dbReference>
<keyword evidence="16" id="KW-0862">Zinc</keyword>
<evidence type="ECO:0000313" key="21">
    <source>
        <dbReference type="WBParaSite" id="TMUE_2000007535.1"/>
    </source>
</evidence>
<keyword evidence="6" id="KW-0547">Nucleotide-binding</keyword>
<evidence type="ECO:0000259" key="19">
    <source>
        <dbReference type="PROSITE" id="PS50994"/>
    </source>
</evidence>
<keyword evidence="10" id="KW-0460">Magnesium</keyword>
<dbReference type="AlphaFoldDB" id="A0A5S6QK25"/>
<dbReference type="WBParaSite" id="TMUE_2000007535.1">
    <property type="protein sequence ID" value="TMUE_2000007535.1"/>
    <property type="gene ID" value="WBGene00299913"/>
</dbReference>
<keyword evidence="7" id="KW-0255">Endonuclease</keyword>
<evidence type="ECO:0000256" key="14">
    <source>
        <dbReference type="ARBA" id="ARBA00023113"/>
    </source>
</evidence>
<keyword evidence="13" id="KW-0548">Nucleotidyltransferase</keyword>
<feature type="region of interest" description="Disordered" evidence="17">
    <location>
        <begin position="663"/>
        <end position="710"/>
    </location>
</feature>
<evidence type="ECO:0000256" key="16">
    <source>
        <dbReference type="PROSITE-ProRule" id="PRU00047"/>
    </source>
</evidence>
<sequence length="710" mass="80206">MATVNIVPLGKDNYDSWKMQAKAYLIKSGSWKYVNGTLRKPKDDDNAVDAWIEGDAAAQSDLIHIISPSQLQPLNACETAHDKWKKLESIHLSKGPARKIQMLKTLLTAKMKEGDNVKDHLTSFFNCVDKLKEMGSIIDDDLLSIMMLLTLPATYDSFKQAIEARDDLPKPEVLKVKILESAENRKLSLDKSDALLIKKTAHRNGKLDFRRRGSNDKELKKPVLCYVCGKPGHKANVCPDRKTSFKSYASISSTKSLLLTEEVQNAASDLRPSRNAWCVDSGCTSHMCSKQGDFDFLEKSDDRRLNLADQSSTVVRGVGRVKIHVDNGVQQMVLNLERTLLVPDLRTNLLSVGKATDSGHTVVFTRKNAYILDKAGKTVLIADRREGLYYVRQTFEEARKLGTMPKSKLQVWHEKFGHLHEAAMKEALRSIGGSLYFVTFIDDNTCWCEVRFLRQRSELFEAFCEVKALLEKRSGCKLMCLQSDNGGEYCSDRMKQYVLRNGITYRVTVPRTPQQNGIAERKNRTLVEMARCMMIHSNVPMSFWAEAVNTANHIRNMCPSRSIGGKSPFECWLGRKPHVSYFRTFGIKGFMLNKVPGKGKFEPRGIPCTFVGYSEISKAYRVIVDGSHCVTLTRDLKCIDRFEKPGLAQDVVLKEAALPYITDHDDSVNEDESQVNVNLLPSSNEQPKEELHDQSTKNRDEECQQNSQAR</sequence>
<dbReference type="InterPro" id="IPR054722">
    <property type="entry name" value="PolX-like_BBD"/>
</dbReference>
<dbReference type="GO" id="GO:0003964">
    <property type="term" value="F:RNA-directed DNA polymerase activity"/>
    <property type="evidence" value="ECO:0007669"/>
    <property type="project" value="UniProtKB-KW"/>
</dbReference>
<dbReference type="GO" id="GO:0006508">
    <property type="term" value="P:proteolysis"/>
    <property type="evidence" value="ECO:0007669"/>
    <property type="project" value="UniProtKB-KW"/>
</dbReference>
<dbReference type="Pfam" id="PF25597">
    <property type="entry name" value="SH3_retrovirus"/>
    <property type="match status" value="1"/>
</dbReference>
<evidence type="ECO:0000256" key="17">
    <source>
        <dbReference type="SAM" id="MobiDB-lite"/>
    </source>
</evidence>
<name>A0A5S6QK25_TRIMR</name>
<evidence type="ECO:0000256" key="15">
    <source>
        <dbReference type="ARBA" id="ARBA00023172"/>
    </source>
</evidence>
<keyword evidence="13" id="KW-0808">Transferase</keyword>
<keyword evidence="12" id="KW-0695">RNA-directed DNA polymerase</keyword>
<comment type="function">
    <text evidence="1">The aspartyl protease (PR) mediates the proteolytic cleavages of the Gag and Gag-Pol polyproteins after assembly of the VLP.</text>
</comment>
<dbReference type="GO" id="GO:0005524">
    <property type="term" value="F:ATP binding"/>
    <property type="evidence" value="ECO:0007669"/>
    <property type="project" value="UniProtKB-KW"/>
</dbReference>
<evidence type="ECO:0000256" key="4">
    <source>
        <dbReference type="ARBA" id="ARBA00022722"/>
    </source>
</evidence>
<evidence type="ECO:0000256" key="9">
    <source>
        <dbReference type="ARBA" id="ARBA00022840"/>
    </source>
</evidence>
<dbReference type="PROSITE" id="PS50994">
    <property type="entry name" value="INTEGRASE"/>
    <property type="match status" value="1"/>
</dbReference>
<dbReference type="Pfam" id="PF00098">
    <property type="entry name" value="zf-CCHC"/>
    <property type="match status" value="1"/>
</dbReference>
<dbReference type="PANTHER" id="PTHR42648">
    <property type="entry name" value="TRANSPOSASE, PUTATIVE-RELATED"/>
    <property type="match status" value="1"/>
</dbReference>
<dbReference type="SUPFAM" id="SSF57756">
    <property type="entry name" value="Retrovirus zinc finger-like domains"/>
    <property type="match status" value="1"/>
</dbReference>
<keyword evidence="16" id="KW-0863">Zinc-finger</keyword>
<evidence type="ECO:0000313" key="20">
    <source>
        <dbReference type="Proteomes" id="UP000046395"/>
    </source>
</evidence>
<dbReference type="GO" id="GO:0006310">
    <property type="term" value="P:DNA recombination"/>
    <property type="evidence" value="ECO:0007669"/>
    <property type="project" value="UniProtKB-KW"/>
</dbReference>
<dbReference type="SMART" id="SM00343">
    <property type="entry name" value="ZnF_C2HC"/>
    <property type="match status" value="1"/>
</dbReference>
<feature type="domain" description="CCHC-type" evidence="18">
    <location>
        <begin position="225"/>
        <end position="240"/>
    </location>
</feature>
<feature type="domain" description="Integrase catalytic" evidence="19">
    <location>
        <begin position="401"/>
        <end position="576"/>
    </location>
</feature>
<evidence type="ECO:0000256" key="3">
    <source>
        <dbReference type="ARBA" id="ARBA00022670"/>
    </source>
</evidence>
<proteinExistence type="predicted"/>
<evidence type="ECO:0000256" key="10">
    <source>
        <dbReference type="ARBA" id="ARBA00022842"/>
    </source>
</evidence>
<keyword evidence="15" id="KW-0233">DNA recombination</keyword>
<dbReference type="InterPro" id="IPR036397">
    <property type="entry name" value="RNaseH_sf"/>
</dbReference>
<dbReference type="GO" id="GO:0003676">
    <property type="term" value="F:nucleic acid binding"/>
    <property type="evidence" value="ECO:0007669"/>
    <property type="project" value="InterPro"/>
</dbReference>
<dbReference type="Pfam" id="PF00665">
    <property type="entry name" value="rve"/>
    <property type="match status" value="1"/>
</dbReference>
<dbReference type="PANTHER" id="PTHR42648:SF11">
    <property type="entry name" value="TRANSPOSON TY4-P GAG-POL POLYPROTEIN"/>
    <property type="match status" value="1"/>
</dbReference>
<evidence type="ECO:0000256" key="11">
    <source>
        <dbReference type="ARBA" id="ARBA00022908"/>
    </source>
</evidence>
<keyword evidence="13" id="KW-0239">DNA-directed DNA polymerase</keyword>
<organism evidence="20 21">
    <name type="scientific">Trichuris muris</name>
    <name type="common">Mouse whipworm</name>
    <dbReference type="NCBI Taxonomy" id="70415"/>
    <lineage>
        <taxon>Eukaryota</taxon>
        <taxon>Metazoa</taxon>
        <taxon>Ecdysozoa</taxon>
        <taxon>Nematoda</taxon>
        <taxon>Enoplea</taxon>
        <taxon>Dorylaimia</taxon>
        <taxon>Trichinellida</taxon>
        <taxon>Trichuridae</taxon>
        <taxon>Trichuris</taxon>
    </lineage>
</organism>
<dbReference type="GO" id="GO:0003887">
    <property type="term" value="F:DNA-directed DNA polymerase activity"/>
    <property type="evidence" value="ECO:0007669"/>
    <property type="project" value="UniProtKB-KW"/>
</dbReference>
<evidence type="ECO:0000256" key="6">
    <source>
        <dbReference type="ARBA" id="ARBA00022741"/>
    </source>
</evidence>